<dbReference type="PANTHER" id="PTHR43654">
    <property type="entry name" value="GLUTAMATE 5-KINASE"/>
    <property type="match status" value="1"/>
</dbReference>
<keyword evidence="5" id="KW-0547">Nucleotide-binding</keyword>
<feature type="region of interest" description="Disordered" evidence="8">
    <location>
        <begin position="1"/>
        <end position="25"/>
    </location>
</feature>
<accession>A0A812JIJ8</accession>
<evidence type="ECO:0000259" key="9">
    <source>
        <dbReference type="Pfam" id="PF00696"/>
    </source>
</evidence>
<dbReference type="FunFam" id="3.40.1160.10:FF:000006">
    <property type="entry name" value="Glutamate 5-kinase"/>
    <property type="match status" value="1"/>
</dbReference>
<dbReference type="PRINTS" id="PR00474">
    <property type="entry name" value="GLU5KINASE"/>
</dbReference>
<evidence type="ECO:0000256" key="8">
    <source>
        <dbReference type="SAM" id="MobiDB-lite"/>
    </source>
</evidence>
<evidence type="ECO:0000256" key="7">
    <source>
        <dbReference type="ARBA" id="ARBA00022840"/>
    </source>
</evidence>
<sequence>MAPFQTKDSHAHCPERPPIPVTSPKSETAEVVGERFSLASVFALASKVATGATHEAALVGVLLAASPAGFVEDPQIFLQQRQMINERSDGAAWWRARRVVAGPRYGAWVCYLTRLTCPGDGSAGQICFLGTLFDSVSAGFNDNTRDFVFIALVGLSEADVYTQGVSTLTGYTNRSEATVNLGFLATNVTRNSALRDGSDLAVRRMNLDDSTEQDWLVSCNAATVLLQSLDEPASFYSLTMTGLSPSGSAGAVWDFDGFIYCAYNNGVDGVIEIYLDEVDLVNKTVPVVRASNSEALTNDGNDGLNCINAPTPFPTTTTTTTTLPLVQCFNEPFDCTAAGGYVDLPLVMAASLIPSGGGRCTESSLKILNATTGEYERTLCKFPNLPGDQCLNACGINPADSSIYCLSSPSNRFLARVTCPLTGNDTFTPEGTVCWLGSFGVRFSRAGDFNIRNDEFVFQSNSIFELPNITEFTGYTTQPDIDLRVGTSTIMTSDERGQRVNVANLSRLVEVIADLAYQGFKVVLVSSGAVGMGCRELGLKKKPTTPALKRAVAGAGQSRIMRVYSELFETVGLKIAQLLVSQRDFLEQQRWAEIRDTIAACLETGVVPIINENDTTNTDGMRFGDNDNLAALTAVQLGAAGVFLFTDVDYLYTANPNLDPSAEPMRVVNEAFELDVDTREPGSSLGTGGMSTKEAAARTAHCAGIPCGILHGKYPERIFSFLNKLDEDAGSTCTARTSPKAVESDTASEAEPEPEGTLFAAREGEQRTEAERWILSLPVVGDVDVRPPDNLENLSPCDLRATLLATAAESLEGLQSLSGTAHDGGVRVFHQKSEVARMRVILDEEGACVPAPEPEQTIVLTPAAESLC</sequence>
<dbReference type="GO" id="GO:0005829">
    <property type="term" value="C:cytosol"/>
    <property type="evidence" value="ECO:0007669"/>
    <property type="project" value="TreeGrafter"/>
</dbReference>
<feature type="domain" description="Aspartate/glutamate/uridylate kinase" evidence="9">
    <location>
        <begin position="486"/>
        <end position="709"/>
    </location>
</feature>
<keyword evidence="3" id="KW-0641">Proline biosynthesis</keyword>
<dbReference type="InterPro" id="IPR036393">
    <property type="entry name" value="AceGlu_kinase-like_sf"/>
</dbReference>
<dbReference type="EMBL" id="CAJNDS010000469">
    <property type="protein sequence ID" value="CAE7209212.1"/>
    <property type="molecule type" value="Genomic_DNA"/>
</dbReference>
<name>A0A812JIJ8_9DINO</name>
<dbReference type="Gene3D" id="3.40.1160.10">
    <property type="entry name" value="Acetylglutamate kinase-like"/>
    <property type="match status" value="1"/>
</dbReference>
<dbReference type="InterPro" id="IPR001057">
    <property type="entry name" value="Glu/AcGlu_kinase"/>
</dbReference>
<proteinExistence type="inferred from homology"/>
<dbReference type="InterPro" id="IPR001048">
    <property type="entry name" value="Asp/Glu/Uridylate_kinase"/>
</dbReference>
<keyword evidence="1" id="KW-0963">Cytoplasm</keyword>
<gene>
    <name evidence="10" type="primary">proB</name>
    <name evidence="10" type="ORF">SNAT2548_LOCUS6892</name>
</gene>
<reference evidence="10" key="1">
    <citation type="submission" date="2021-02" db="EMBL/GenBank/DDBJ databases">
        <authorList>
            <person name="Dougan E. K."/>
            <person name="Rhodes N."/>
            <person name="Thang M."/>
            <person name="Chan C."/>
        </authorList>
    </citation>
    <scope>NUCLEOTIDE SEQUENCE</scope>
</reference>
<dbReference type="GO" id="GO:0005524">
    <property type="term" value="F:ATP binding"/>
    <property type="evidence" value="ECO:0007669"/>
    <property type="project" value="UniProtKB-KW"/>
</dbReference>
<feature type="region of interest" description="Disordered" evidence="8">
    <location>
        <begin position="730"/>
        <end position="765"/>
    </location>
</feature>
<evidence type="ECO:0000256" key="4">
    <source>
        <dbReference type="ARBA" id="ARBA00022679"/>
    </source>
</evidence>
<evidence type="ECO:0000256" key="3">
    <source>
        <dbReference type="ARBA" id="ARBA00022650"/>
    </source>
</evidence>
<dbReference type="SUPFAM" id="SSF53633">
    <property type="entry name" value="Carbamate kinase-like"/>
    <property type="match status" value="1"/>
</dbReference>
<keyword evidence="4" id="KW-0808">Transferase</keyword>
<keyword evidence="2" id="KW-0028">Amino-acid biosynthesis</keyword>
<comment type="caution">
    <text evidence="10">The sequence shown here is derived from an EMBL/GenBank/DDBJ whole genome shotgun (WGS) entry which is preliminary data.</text>
</comment>
<keyword evidence="7" id="KW-0067">ATP-binding</keyword>
<organism evidence="10 11">
    <name type="scientific">Symbiodinium natans</name>
    <dbReference type="NCBI Taxonomy" id="878477"/>
    <lineage>
        <taxon>Eukaryota</taxon>
        <taxon>Sar</taxon>
        <taxon>Alveolata</taxon>
        <taxon>Dinophyceae</taxon>
        <taxon>Suessiales</taxon>
        <taxon>Symbiodiniaceae</taxon>
        <taxon>Symbiodinium</taxon>
    </lineage>
</organism>
<dbReference type="GO" id="GO:0008652">
    <property type="term" value="P:amino acid biosynthetic process"/>
    <property type="evidence" value="ECO:0007669"/>
    <property type="project" value="UniProtKB-KW"/>
</dbReference>
<dbReference type="CDD" id="cd04242">
    <property type="entry name" value="AAK_G5K_ProB"/>
    <property type="match status" value="1"/>
</dbReference>
<evidence type="ECO:0000256" key="1">
    <source>
        <dbReference type="ARBA" id="ARBA00022490"/>
    </source>
</evidence>
<evidence type="ECO:0000256" key="2">
    <source>
        <dbReference type="ARBA" id="ARBA00022605"/>
    </source>
</evidence>
<evidence type="ECO:0000313" key="10">
    <source>
        <dbReference type="EMBL" id="CAE7209212.1"/>
    </source>
</evidence>
<dbReference type="InterPro" id="IPR041739">
    <property type="entry name" value="G5K_ProB"/>
</dbReference>
<keyword evidence="11" id="KW-1185">Reference proteome</keyword>
<dbReference type="HAMAP" id="MF_00456">
    <property type="entry name" value="ProB"/>
    <property type="match status" value="1"/>
</dbReference>
<dbReference type="GO" id="GO:0004349">
    <property type="term" value="F:glutamate 5-kinase activity"/>
    <property type="evidence" value="ECO:0007669"/>
    <property type="project" value="TreeGrafter"/>
</dbReference>
<dbReference type="NCBIfam" id="TIGR01027">
    <property type="entry name" value="proB"/>
    <property type="match status" value="1"/>
</dbReference>
<dbReference type="Pfam" id="PF00696">
    <property type="entry name" value="AA_kinase"/>
    <property type="match status" value="1"/>
</dbReference>
<dbReference type="AlphaFoldDB" id="A0A812JIJ8"/>
<keyword evidence="6" id="KW-0418">Kinase</keyword>
<protein>
    <submittedName>
        <fullName evidence="10">ProB protein</fullName>
    </submittedName>
</protein>
<evidence type="ECO:0000313" key="11">
    <source>
        <dbReference type="Proteomes" id="UP000604046"/>
    </source>
</evidence>
<dbReference type="InterPro" id="IPR005715">
    <property type="entry name" value="Glu_5kinase/COase_Synthase"/>
</dbReference>
<dbReference type="OrthoDB" id="409889at2759"/>
<evidence type="ECO:0000256" key="6">
    <source>
        <dbReference type="ARBA" id="ARBA00022777"/>
    </source>
</evidence>
<dbReference type="PANTHER" id="PTHR43654:SF3">
    <property type="entry name" value="GLUTAMATE 5-KINASE"/>
    <property type="match status" value="1"/>
</dbReference>
<dbReference type="Proteomes" id="UP000604046">
    <property type="component" value="Unassembled WGS sequence"/>
</dbReference>
<evidence type="ECO:0000256" key="5">
    <source>
        <dbReference type="ARBA" id="ARBA00022741"/>
    </source>
</evidence>